<proteinExistence type="predicted"/>
<keyword evidence="3" id="KW-0378">Hydrolase</keyword>
<evidence type="ECO:0000313" key="4">
    <source>
        <dbReference type="Proteomes" id="UP000783863"/>
    </source>
</evidence>
<dbReference type="EMBL" id="RKLQ01000001">
    <property type="protein sequence ID" value="MBX0302067.1"/>
    <property type="molecule type" value="Genomic_DNA"/>
</dbReference>
<dbReference type="Gene3D" id="2.60.40.1120">
    <property type="entry name" value="Carboxypeptidase-like, regulatory domain"/>
    <property type="match status" value="1"/>
</dbReference>
<reference evidence="3" key="1">
    <citation type="submission" date="2021-06" db="EMBL/GenBank/DDBJ databases">
        <title>Halomicroarcula sp. F24A a new haloarchaeum isolated from saline soil.</title>
        <authorList>
            <person name="Duran-Viseras A."/>
            <person name="Sanchez-Porro C."/>
            <person name="Ventosa A."/>
        </authorList>
    </citation>
    <scope>NUCLEOTIDE SEQUENCE</scope>
    <source>
        <strain evidence="3">F24A</strain>
    </source>
</reference>
<keyword evidence="2" id="KW-0812">Transmembrane</keyword>
<name>A0A8J8C6B3_9EURY</name>
<keyword evidence="4" id="KW-1185">Reference proteome</keyword>
<dbReference type="RefSeq" id="WP_220586316.1">
    <property type="nucleotide sequence ID" value="NZ_RKLQ01000001.1"/>
</dbReference>
<comment type="caution">
    <text evidence="3">The sequence shown here is derived from an EMBL/GenBank/DDBJ whole genome shotgun (WGS) entry which is preliminary data.</text>
</comment>
<feature type="compositionally biased region" description="Low complexity" evidence="1">
    <location>
        <begin position="359"/>
        <end position="383"/>
    </location>
</feature>
<keyword evidence="3" id="KW-0121">Carboxypeptidase</keyword>
<feature type="region of interest" description="Disordered" evidence="1">
    <location>
        <begin position="356"/>
        <end position="388"/>
    </location>
</feature>
<dbReference type="AlphaFoldDB" id="A0A8J8C6B3"/>
<protein>
    <submittedName>
        <fullName evidence="3">Carboxypeptidase-like regulatory domain-containing protein</fullName>
    </submittedName>
</protein>
<sequence length="410" mass="43171">MGSTRLSVGLCIVMLAGVVAVLPAAVTAQQGPVVITATIVDQDGQSVGGGVEVTATWDGGSTNETTLSDGRIRFEAPRGADVSVRVNDDQYIRNNAYVISNATEQSVEVPVSESGTATVTVRNTANETVEDARVLLYRGSDGFVTDQRTGADGTVTTPAVEQGDYRLDIYKDGYFNNRTRVTVGDQTDIDRTIEQGEVLLTVEVVDDYFEPPESLNSSVRISNVATLQTTGGDAATTVPVNTDYDIVVTKDGYDRTTQTISVKQSDITETISINRTDTLSISTRDRVLLGNPITLAVTDEYGDAVSGATVSQDGQQVGTTDDDGEFETDTESAGPVNFTVDDGEAQEEVTVEVVEAPEELTGTPISTSTPTPTATGSEPTETSGGLGPGFTPVTVAAALALLSLVAYRRR</sequence>
<accession>A0A8J8C6B3</accession>
<keyword evidence="3" id="KW-0645">Protease</keyword>
<keyword evidence="2" id="KW-1133">Transmembrane helix</keyword>
<evidence type="ECO:0000256" key="2">
    <source>
        <dbReference type="SAM" id="Phobius"/>
    </source>
</evidence>
<dbReference type="Proteomes" id="UP000783863">
    <property type="component" value="Unassembled WGS sequence"/>
</dbReference>
<feature type="compositionally biased region" description="Acidic residues" evidence="1">
    <location>
        <begin position="320"/>
        <end position="330"/>
    </location>
</feature>
<organism evidence="3 4">
    <name type="scientific">Haloarcula salinisoli</name>
    <dbReference type="NCBI Taxonomy" id="2487746"/>
    <lineage>
        <taxon>Archaea</taxon>
        <taxon>Methanobacteriati</taxon>
        <taxon>Methanobacteriota</taxon>
        <taxon>Stenosarchaea group</taxon>
        <taxon>Halobacteria</taxon>
        <taxon>Halobacteriales</taxon>
        <taxon>Haloarculaceae</taxon>
        <taxon>Haloarcula</taxon>
    </lineage>
</organism>
<dbReference type="GO" id="GO:0004180">
    <property type="term" value="F:carboxypeptidase activity"/>
    <property type="evidence" value="ECO:0007669"/>
    <property type="project" value="UniProtKB-KW"/>
</dbReference>
<gene>
    <name evidence="3" type="ORF">EGD98_00125</name>
</gene>
<dbReference type="SUPFAM" id="SSF49478">
    <property type="entry name" value="Cna protein B-type domain"/>
    <property type="match status" value="1"/>
</dbReference>
<feature type="transmembrane region" description="Helical" evidence="2">
    <location>
        <begin position="389"/>
        <end position="407"/>
    </location>
</feature>
<feature type="region of interest" description="Disordered" evidence="1">
    <location>
        <begin position="307"/>
        <end position="334"/>
    </location>
</feature>
<evidence type="ECO:0000256" key="1">
    <source>
        <dbReference type="SAM" id="MobiDB-lite"/>
    </source>
</evidence>
<evidence type="ECO:0000313" key="3">
    <source>
        <dbReference type="EMBL" id="MBX0302067.1"/>
    </source>
</evidence>
<keyword evidence="2" id="KW-0472">Membrane</keyword>